<sequence length="348" mass="38573">MKKNGKILFLITTLILLTALIVSNTVFKKGTYSQTNYYLDTVNEVSLINIRKKQADKLLPEVDKIILDINNEMSLQLPGSELSKINKNAGIKAVKVSDDIFNVIEKSVYYSKLTNGEFDIAVGPLTSLWNIGNKNARVPSESEIKNVLPLVNYKNIVLNKAERTVYLKEKGMKLDLGGIAKGFCADKIASYLKNNGVKDAIINLGGNIYVLGKNDRNKDFSVGIQDPAKDSSSPMANIKVSNKSIVTSGIYERYLEKDGKIYHHMLNPKTGYPFDNNLNSVTIVSDKSIDGDALSTSIYGLGLKEGFEKIKSIKGVDAIFITKDSKVYITDGLKNNFELLNNKYHLVN</sequence>
<dbReference type="InterPro" id="IPR024932">
    <property type="entry name" value="ApbE"/>
</dbReference>
<dbReference type="EC" id="2.7.1.180" evidence="1 10"/>
<gene>
    <name evidence="12" type="ORF">SAMN05216454_102104</name>
</gene>
<evidence type="ECO:0000313" key="12">
    <source>
        <dbReference type="EMBL" id="SEN30414.1"/>
    </source>
</evidence>
<dbReference type="OrthoDB" id="9778595at2"/>
<dbReference type="AlphaFoldDB" id="A0A1H8FFY5"/>
<dbReference type="GO" id="GO:0016740">
    <property type="term" value="F:transferase activity"/>
    <property type="evidence" value="ECO:0007669"/>
    <property type="project" value="UniProtKB-UniRule"/>
</dbReference>
<comment type="cofactor">
    <cofactor evidence="11">
        <name>Mg(2+)</name>
        <dbReference type="ChEBI" id="CHEBI:18420"/>
    </cofactor>
    <cofactor evidence="11">
        <name>Mn(2+)</name>
        <dbReference type="ChEBI" id="CHEBI:29035"/>
    </cofactor>
    <text evidence="11">Magnesium. Can also use manganese.</text>
</comment>
<dbReference type="PANTHER" id="PTHR30040">
    <property type="entry name" value="THIAMINE BIOSYNTHESIS LIPOPROTEIN APBE"/>
    <property type="match status" value="1"/>
</dbReference>
<dbReference type="RefSeq" id="WP_091974040.1">
    <property type="nucleotide sequence ID" value="NZ_CAUWDX010000008.1"/>
</dbReference>
<feature type="binding site" evidence="11">
    <location>
        <position position="292"/>
    </location>
    <ligand>
        <name>Mg(2+)</name>
        <dbReference type="ChEBI" id="CHEBI:18420"/>
    </ligand>
</feature>
<feature type="binding site" evidence="11">
    <location>
        <position position="178"/>
    </location>
    <ligand>
        <name>Mg(2+)</name>
        <dbReference type="ChEBI" id="CHEBI:18420"/>
    </ligand>
</feature>
<keyword evidence="12" id="KW-0449">Lipoprotein</keyword>
<dbReference type="Pfam" id="PF02424">
    <property type="entry name" value="ApbE"/>
    <property type="match status" value="1"/>
</dbReference>
<keyword evidence="6 10" id="KW-0274">FAD</keyword>
<dbReference type="GO" id="GO:0046872">
    <property type="term" value="F:metal ion binding"/>
    <property type="evidence" value="ECO:0007669"/>
    <property type="project" value="UniProtKB-UniRule"/>
</dbReference>
<feature type="binding site" evidence="11">
    <location>
        <position position="296"/>
    </location>
    <ligand>
        <name>Mg(2+)</name>
        <dbReference type="ChEBI" id="CHEBI:18420"/>
    </ligand>
</feature>
<accession>A0A1H8FFY5</accession>
<keyword evidence="5 10" id="KW-0479">Metal-binding</keyword>
<dbReference type="InterPro" id="IPR003374">
    <property type="entry name" value="ApbE-like_sf"/>
</dbReference>
<keyword evidence="3 10" id="KW-0285">Flavoprotein</keyword>
<comment type="similarity">
    <text evidence="10">Belongs to the ApbE family.</text>
</comment>
<evidence type="ECO:0000256" key="9">
    <source>
        <dbReference type="ARBA" id="ARBA00048540"/>
    </source>
</evidence>
<evidence type="ECO:0000256" key="2">
    <source>
        <dbReference type="ARBA" id="ARBA00016337"/>
    </source>
</evidence>
<evidence type="ECO:0000313" key="13">
    <source>
        <dbReference type="Proteomes" id="UP000199512"/>
    </source>
</evidence>
<evidence type="ECO:0000256" key="7">
    <source>
        <dbReference type="ARBA" id="ARBA00022842"/>
    </source>
</evidence>
<evidence type="ECO:0000256" key="3">
    <source>
        <dbReference type="ARBA" id="ARBA00022630"/>
    </source>
</evidence>
<evidence type="ECO:0000256" key="5">
    <source>
        <dbReference type="ARBA" id="ARBA00022723"/>
    </source>
</evidence>
<dbReference type="STRING" id="215200.SAMN05216454_102104"/>
<evidence type="ECO:0000256" key="11">
    <source>
        <dbReference type="PIRSR" id="PIRSR006268-2"/>
    </source>
</evidence>
<proteinExistence type="inferred from homology"/>
<evidence type="ECO:0000256" key="1">
    <source>
        <dbReference type="ARBA" id="ARBA00011955"/>
    </source>
</evidence>
<dbReference type="PANTHER" id="PTHR30040:SF2">
    <property type="entry name" value="FAD:PROTEIN FMN TRANSFERASE"/>
    <property type="match status" value="1"/>
</dbReference>
<evidence type="ECO:0000256" key="8">
    <source>
        <dbReference type="ARBA" id="ARBA00031306"/>
    </source>
</evidence>
<dbReference type="SUPFAM" id="SSF143631">
    <property type="entry name" value="ApbE-like"/>
    <property type="match status" value="1"/>
</dbReference>
<protein>
    <recommendedName>
        <fullName evidence="2 10">FAD:protein FMN transferase</fullName>
        <ecNumber evidence="1 10">2.7.1.180</ecNumber>
    </recommendedName>
    <alternativeName>
        <fullName evidence="8 10">Flavin transferase</fullName>
    </alternativeName>
</protein>
<reference evidence="12 13" key="1">
    <citation type="submission" date="2016-10" db="EMBL/GenBank/DDBJ databases">
        <authorList>
            <person name="de Groot N.N."/>
        </authorList>
    </citation>
    <scope>NUCLEOTIDE SEQUENCE [LARGE SCALE GENOMIC DNA]</scope>
    <source>
        <strain evidence="12 13">Calf135</strain>
    </source>
</reference>
<evidence type="ECO:0000256" key="6">
    <source>
        <dbReference type="ARBA" id="ARBA00022827"/>
    </source>
</evidence>
<comment type="catalytic activity">
    <reaction evidence="9 10">
        <text>L-threonyl-[protein] + FAD = FMN-L-threonyl-[protein] + AMP + H(+)</text>
        <dbReference type="Rhea" id="RHEA:36847"/>
        <dbReference type="Rhea" id="RHEA-COMP:11060"/>
        <dbReference type="Rhea" id="RHEA-COMP:11061"/>
        <dbReference type="ChEBI" id="CHEBI:15378"/>
        <dbReference type="ChEBI" id="CHEBI:30013"/>
        <dbReference type="ChEBI" id="CHEBI:57692"/>
        <dbReference type="ChEBI" id="CHEBI:74257"/>
        <dbReference type="ChEBI" id="CHEBI:456215"/>
        <dbReference type="EC" id="2.7.1.180"/>
    </reaction>
</comment>
<evidence type="ECO:0000256" key="4">
    <source>
        <dbReference type="ARBA" id="ARBA00022679"/>
    </source>
</evidence>
<dbReference type="Proteomes" id="UP000199512">
    <property type="component" value="Unassembled WGS sequence"/>
</dbReference>
<evidence type="ECO:0000256" key="10">
    <source>
        <dbReference type="PIRNR" id="PIRNR006268"/>
    </source>
</evidence>
<dbReference type="PIRSF" id="PIRSF006268">
    <property type="entry name" value="ApbE"/>
    <property type="match status" value="1"/>
</dbReference>
<keyword evidence="13" id="KW-1185">Reference proteome</keyword>
<organism evidence="12 13">
    <name type="scientific">Peptostreptococcus russellii</name>
    <dbReference type="NCBI Taxonomy" id="215200"/>
    <lineage>
        <taxon>Bacteria</taxon>
        <taxon>Bacillati</taxon>
        <taxon>Bacillota</taxon>
        <taxon>Clostridia</taxon>
        <taxon>Peptostreptococcales</taxon>
        <taxon>Peptostreptococcaceae</taxon>
        <taxon>Peptostreptococcus</taxon>
    </lineage>
</organism>
<dbReference type="Gene3D" id="3.10.520.10">
    <property type="entry name" value="ApbE-like domains"/>
    <property type="match status" value="1"/>
</dbReference>
<keyword evidence="4 10" id="KW-0808">Transferase</keyword>
<name>A0A1H8FFY5_9FIRM</name>
<dbReference type="EMBL" id="FODF01000002">
    <property type="protein sequence ID" value="SEN30414.1"/>
    <property type="molecule type" value="Genomic_DNA"/>
</dbReference>
<keyword evidence="7 10" id="KW-0460">Magnesium</keyword>